<name>A0A4U0FC40_9BACL</name>
<reference evidence="1 2" key="1">
    <citation type="submission" date="2019-04" db="EMBL/GenBank/DDBJ databases">
        <title>Cohnella sp. nov., isolated from soil.</title>
        <authorList>
            <person name="Kim W."/>
        </authorList>
    </citation>
    <scope>NUCLEOTIDE SEQUENCE [LARGE SCALE GENOMIC DNA]</scope>
    <source>
        <strain evidence="1 2">CAU 1483</strain>
    </source>
</reference>
<dbReference type="AlphaFoldDB" id="A0A4U0FC40"/>
<dbReference type="OrthoDB" id="2186822at2"/>
<proteinExistence type="predicted"/>
<comment type="caution">
    <text evidence="1">The sequence shown here is derived from an EMBL/GenBank/DDBJ whole genome shotgun (WGS) entry which is preliminary data.</text>
</comment>
<sequence length="119" mass="13544">MSDGSMNGHTNLPALFDVDHSSTIHHYAGDHWPLDGLHNHHTTAFSNHDIFSFDDPLKHAYKYQIKPIQLDTTHFHFTKPHYVKPTVTIHGDLREGTYRDGDGNPNIDNPFGGFWKANP</sequence>
<keyword evidence="2" id="KW-1185">Reference proteome</keyword>
<evidence type="ECO:0000313" key="2">
    <source>
        <dbReference type="Proteomes" id="UP000309673"/>
    </source>
</evidence>
<dbReference type="EMBL" id="SUPK01000004">
    <property type="protein sequence ID" value="TJY42218.1"/>
    <property type="molecule type" value="Genomic_DNA"/>
</dbReference>
<organism evidence="1 2">
    <name type="scientific">Cohnella pontilimi</name>
    <dbReference type="NCBI Taxonomy" id="2564100"/>
    <lineage>
        <taxon>Bacteria</taxon>
        <taxon>Bacillati</taxon>
        <taxon>Bacillota</taxon>
        <taxon>Bacilli</taxon>
        <taxon>Bacillales</taxon>
        <taxon>Paenibacillaceae</taxon>
        <taxon>Cohnella</taxon>
    </lineage>
</organism>
<dbReference type="Proteomes" id="UP000309673">
    <property type="component" value="Unassembled WGS sequence"/>
</dbReference>
<gene>
    <name evidence="1" type="ORF">E5161_09415</name>
</gene>
<protein>
    <submittedName>
        <fullName evidence="1">Uncharacterized protein</fullName>
    </submittedName>
</protein>
<accession>A0A4U0FC40</accession>
<dbReference type="RefSeq" id="WP_136777473.1">
    <property type="nucleotide sequence ID" value="NZ_SUPK01000004.1"/>
</dbReference>
<evidence type="ECO:0000313" key="1">
    <source>
        <dbReference type="EMBL" id="TJY42218.1"/>
    </source>
</evidence>